<comment type="similarity">
    <text evidence="3 11">Belongs to the HMG-CoA reductase family.</text>
</comment>
<dbReference type="SUPFAM" id="SSF55035">
    <property type="entry name" value="NAD-binding domain of HMG-CoA reductase"/>
    <property type="match status" value="1"/>
</dbReference>
<dbReference type="GO" id="GO:0016126">
    <property type="term" value="P:sterol biosynthetic process"/>
    <property type="evidence" value="ECO:0007669"/>
    <property type="project" value="TreeGrafter"/>
</dbReference>
<dbReference type="PANTHER" id="PTHR10572">
    <property type="entry name" value="3-HYDROXY-3-METHYLGLUTARYL-COENZYME A REDUCTASE"/>
    <property type="match status" value="1"/>
</dbReference>
<dbReference type="Gene3D" id="1.10.3270.10">
    <property type="entry name" value="HMGR, N-terminal domain"/>
    <property type="match status" value="1"/>
</dbReference>
<comment type="caution">
    <text evidence="14">The sequence shown here is derived from an EMBL/GenBank/DDBJ whole genome shotgun (WGS) entry which is preliminary data.</text>
</comment>
<dbReference type="EMBL" id="VCGU01000003">
    <property type="protein sequence ID" value="TRY77828.1"/>
    <property type="molecule type" value="Genomic_DNA"/>
</dbReference>
<sequence length="930" mass="102187">MEVQAPMKQSKILTTATNSSSSTVDRHTPEQYPRNLPTLFIRKVFKSHGEFCASQPWEVIVTTFIFLICILTVGSKHVMLVNEHDGDNANSLPTCTSIPSNAKCMGQESSKDWIETLVMAGFYCLAVLHITYRFKKIHLIRSNLIFNIALCYVTFASLLYALVIFSIGNPQKDNLHQAWFLIFLLVDMQKVTRMGQFALSSSHHRRISENVANGMYVLAPTFALDCLAKIFLVGLGSLTGIPQLEAFSWYAVVSVMVNFLVYLTFYPAGLSLVLELMYCTDGRPRWDVRQIINTLPGEDGPTPVVHRVKVIATAALMIVHIIFRPPFLFSCEIDYQPTTLLSWATINVEKVLVTIVIVAISLKYLFYEDMDEAQELRKTYIEELTRKFAEDSEQEEFNRGNKVEMDRASNSTDEGISIGSSAKQRPPSCTSRNGDDSSSESAWSEVGYLPDLKDQEAQTTDMASSEDEDDTTRILREPRSLEECIKIYKSLDDWVDCLMDEELVTLIERKVIRAHALESVLNSSQRGVEVRRKFIEKMAKRDIGNLPFRNFDYETVMGACCESVIGYMTMPVGVAGPLLLDGKLFYVPMATTEGCLVASVNRGCSALRSCGVTSRIIGDGMTRGPIVRFPNISKMAEAKEWIEEPENFQQIKKNFDSTSRFARLQRLKVKPAGRELYIRFVAHTGDAMGMNMISKASEFSLKKLADVFPDMEIISLSGNMCTDKKPAAINWIDGRGKSVICEANIPRQIVESVLKTTPAALADLNRSKNLVGSAMAGSIGGFNAQAANVVTAVFIATGQDAAQNVASSNCLTQIDVVGEDLYMTCTMPSIEVGTVGGGTILTAQGACLELLGVKGCQPTSPGANAKQLASVVCATVLAGELSLMSALAAGHLVKSHLRHNRSNLTVSSAAAVLDSAEKSALCVQSAPNTP</sequence>
<keyword evidence="6 11" id="KW-0521">NADP</keyword>
<keyword evidence="7 11" id="KW-1133">Transmembrane helix</keyword>
<dbReference type="InterPro" id="IPR023282">
    <property type="entry name" value="HMG_CoA_Rdtase_N"/>
</dbReference>
<dbReference type="GO" id="GO:0015936">
    <property type="term" value="P:coenzyme A metabolic process"/>
    <property type="evidence" value="ECO:0007669"/>
    <property type="project" value="InterPro"/>
</dbReference>
<dbReference type="PRINTS" id="PR00071">
    <property type="entry name" value="HMGCOARDTASE"/>
</dbReference>
<evidence type="ECO:0000256" key="8">
    <source>
        <dbReference type="ARBA" id="ARBA00023002"/>
    </source>
</evidence>
<evidence type="ECO:0000256" key="9">
    <source>
        <dbReference type="ARBA" id="ARBA00023136"/>
    </source>
</evidence>
<feature type="transmembrane region" description="Helical" evidence="11">
    <location>
        <begin position="213"/>
        <end position="235"/>
    </location>
</feature>
<evidence type="ECO:0000313" key="15">
    <source>
        <dbReference type="Proteomes" id="UP000318571"/>
    </source>
</evidence>
<evidence type="ECO:0000256" key="5">
    <source>
        <dbReference type="ARBA" id="ARBA00022824"/>
    </source>
</evidence>
<keyword evidence="8 11" id="KW-0560">Oxidoreductase</keyword>
<dbReference type="Pfam" id="PF00368">
    <property type="entry name" value="HMG-CoA_red"/>
    <property type="match status" value="1"/>
</dbReference>
<feature type="transmembrane region" description="Helical" evidence="11">
    <location>
        <begin position="56"/>
        <end position="74"/>
    </location>
</feature>
<evidence type="ECO:0000256" key="4">
    <source>
        <dbReference type="ARBA" id="ARBA00022692"/>
    </source>
</evidence>
<organism evidence="14 15">
    <name type="scientific">Tigriopus californicus</name>
    <name type="common">Marine copepod</name>
    <dbReference type="NCBI Taxonomy" id="6832"/>
    <lineage>
        <taxon>Eukaryota</taxon>
        <taxon>Metazoa</taxon>
        <taxon>Ecdysozoa</taxon>
        <taxon>Arthropoda</taxon>
        <taxon>Crustacea</taxon>
        <taxon>Multicrustacea</taxon>
        <taxon>Hexanauplia</taxon>
        <taxon>Copepoda</taxon>
        <taxon>Harpacticoida</taxon>
        <taxon>Harpacticidae</taxon>
        <taxon>Tigriopus</taxon>
    </lineage>
</organism>
<feature type="transmembrane region" description="Helical" evidence="11">
    <location>
        <begin position="247"/>
        <end position="268"/>
    </location>
</feature>
<dbReference type="GO" id="GO:0008299">
    <property type="term" value="P:isoprenoid biosynthetic process"/>
    <property type="evidence" value="ECO:0007669"/>
    <property type="project" value="InterPro"/>
</dbReference>
<evidence type="ECO:0000256" key="1">
    <source>
        <dbReference type="ARBA" id="ARBA00004477"/>
    </source>
</evidence>
<comment type="pathway">
    <text evidence="2 11">Metabolic intermediate biosynthesis; (R)-mevalonate biosynthesis; (R)-mevalonate from acetyl-CoA: step 3/3.</text>
</comment>
<dbReference type="EC" id="1.1.1.34" evidence="11"/>
<dbReference type="InterPro" id="IPR002202">
    <property type="entry name" value="HMG_CoA_Rdtase"/>
</dbReference>
<accession>A0A553PJI7</accession>
<keyword evidence="5 11" id="KW-0256">Endoplasmic reticulum</keyword>
<comment type="subcellular location">
    <subcellularLocation>
        <location evidence="1 11">Endoplasmic reticulum membrane</location>
        <topology evidence="1 11">Multi-pass membrane protein</topology>
    </subcellularLocation>
</comment>
<dbReference type="OMA" id="DCHIAMD"/>
<dbReference type="NCBIfam" id="TIGR00533">
    <property type="entry name" value="HMG_CoA_R_NADP"/>
    <property type="match status" value="1"/>
</dbReference>
<dbReference type="Pfam" id="PF12349">
    <property type="entry name" value="Sterol-sensing"/>
    <property type="match status" value="1"/>
</dbReference>
<dbReference type="SUPFAM" id="SSF56542">
    <property type="entry name" value="Substrate-binding domain of HMG-CoA reductase"/>
    <property type="match status" value="1"/>
</dbReference>
<evidence type="ECO:0000256" key="3">
    <source>
        <dbReference type="ARBA" id="ARBA00007661"/>
    </source>
</evidence>
<dbReference type="AlphaFoldDB" id="A0A553PJI7"/>
<dbReference type="Gene3D" id="3.30.70.420">
    <property type="entry name" value="Hydroxymethylglutaryl-CoA reductase, class I/II, NAD/NADP-binding domain"/>
    <property type="match status" value="1"/>
</dbReference>
<feature type="region of interest" description="Disordered" evidence="12">
    <location>
        <begin position="1"/>
        <end position="29"/>
    </location>
</feature>
<reference evidence="14 15" key="1">
    <citation type="journal article" date="2018" name="Nat. Ecol. Evol.">
        <title>Genomic signatures of mitonuclear coevolution across populations of Tigriopus californicus.</title>
        <authorList>
            <person name="Barreto F.S."/>
            <person name="Watson E.T."/>
            <person name="Lima T.G."/>
            <person name="Willett C.S."/>
            <person name="Edmands S."/>
            <person name="Li W."/>
            <person name="Burton R.S."/>
        </authorList>
    </citation>
    <scope>NUCLEOTIDE SEQUENCE [LARGE SCALE GENOMIC DNA]</scope>
    <source>
        <strain evidence="14 15">San Diego</strain>
    </source>
</reference>
<feature type="compositionally biased region" description="Basic and acidic residues" evidence="12">
    <location>
        <begin position="391"/>
        <end position="407"/>
    </location>
</feature>
<dbReference type="OrthoDB" id="6377390at2759"/>
<evidence type="ECO:0000256" key="2">
    <source>
        <dbReference type="ARBA" id="ARBA00005084"/>
    </source>
</evidence>
<dbReference type="GO" id="GO:0005778">
    <property type="term" value="C:peroxisomal membrane"/>
    <property type="evidence" value="ECO:0007669"/>
    <property type="project" value="TreeGrafter"/>
</dbReference>
<proteinExistence type="inferred from homology"/>
<dbReference type="InterPro" id="IPR000731">
    <property type="entry name" value="SSD"/>
</dbReference>
<dbReference type="GO" id="GO:0004420">
    <property type="term" value="F:hydroxymethylglutaryl-CoA reductase (NADPH) activity"/>
    <property type="evidence" value="ECO:0007669"/>
    <property type="project" value="UniProtKB-EC"/>
</dbReference>
<dbReference type="Gene3D" id="3.90.770.10">
    <property type="entry name" value="3-hydroxy-3-methylglutaryl-coenzyme A Reductase, Chain A, domain 2"/>
    <property type="match status" value="1"/>
</dbReference>
<dbReference type="STRING" id="6832.A0A553PJI7"/>
<dbReference type="FunFam" id="3.30.70.420:FF:000001">
    <property type="entry name" value="3-hydroxy-3-methylglutaryl coenzyme A reductase"/>
    <property type="match status" value="1"/>
</dbReference>
<evidence type="ECO:0000256" key="12">
    <source>
        <dbReference type="SAM" id="MobiDB-lite"/>
    </source>
</evidence>
<evidence type="ECO:0000313" key="14">
    <source>
        <dbReference type="EMBL" id="TRY77828.1"/>
    </source>
</evidence>
<keyword evidence="4 11" id="KW-0812">Transmembrane</keyword>
<dbReference type="Proteomes" id="UP000318571">
    <property type="component" value="Chromosome 11"/>
</dbReference>
<dbReference type="PROSITE" id="PS00318">
    <property type="entry name" value="HMG_COA_REDUCTASE_2"/>
    <property type="match status" value="1"/>
</dbReference>
<feature type="region of interest" description="Disordered" evidence="12">
    <location>
        <begin position="391"/>
        <end position="443"/>
    </location>
</feature>
<dbReference type="PROSITE" id="PS01192">
    <property type="entry name" value="HMG_COA_REDUCTASE_3"/>
    <property type="match status" value="1"/>
</dbReference>
<feature type="transmembrane region" description="Helical" evidence="11">
    <location>
        <begin position="113"/>
        <end position="132"/>
    </location>
</feature>
<keyword evidence="15" id="KW-1185">Reference proteome</keyword>
<dbReference type="InterPro" id="IPR009023">
    <property type="entry name" value="HMG_CoA_Rdtase_NAD(P)-bd_sf"/>
</dbReference>
<evidence type="ECO:0000256" key="10">
    <source>
        <dbReference type="ARBA" id="ARBA00049909"/>
    </source>
</evidence>
<feature type="compositionally biased region" description="Polar residues" evidence="12">
    <location>
        <begin position="11"/>
        <end position="23"/>
    </location>
</feature>
<protein>
    <recommendedName>
        <fullName evidence="11">3-hydroxy-3-methylglutaryl coenzyme A reductase</fullName>
        <shortName evidence="11">HMG-CoA reductase</shortName>
        <ecNumber evidence="11">1.1.1.34</ecNumber>
    </recommendedName>
</protein>
<dbReference type="InterPro" id="IPR004554">
    <property type="entry name" value="HMG_CoA_Rdtase_eu_arc"/>
</dbReference>
<evidence type="ECO:0000259" key="13">
    <source>
        <dbReference type="PROSITE" id="PS50156"/>
    </source>
</evidence>
<name>A0A553PJI7_TIGCA</name>
<dbReference type="PANTHER" id="PTHR10572:SF24">
    <property type="entry name" value="3-HYDROXY-3-METHYLGLUTARYL-COENZYME A REDUCTASE"/>
    <property type="match status" value="1"/>
</dbReference>
<dbReference type="FunFam" id="3.90.770.10:FF:000001">
    <property type="entry name" value="3-hydroxy-3-methylglutaryl coenzyme A reductase"/>
    <property type="match status" value="1"/>
</dbReference>
<comment type="catalytic activity">
    <reaction evidence="10">
        <text>(R)-mevalonate + 2 NADP(+) + CoA = (3S)-3-hydroxy-3-methylglutaryl-CoA + 2 NADPH + 2 H(+)</text>
        <dbReference type="Rhea" id="RHEA:15989"/>
        <dbReference type="ChEBI" id="CHEBI:15378"/>
        <dbReference type="ChEBI" id="CHEBI:36464"/>
        <dbReference type="ChEBI" id="CHEBI:43074"/>
        <dbReference type="ChEBI" id="CHEBI:57287"/>
        <dbReference type="ChEBI" id="CHEBI:57783"/>
        <dbReference type="ChEBI" id="CHEBI:58349"/>
        <dbReference type="EC" id="1.1.1.34"/>
    </reaction>
    <physiologicalReaction direction="right-to-left" evidence="10">
        <dbReference type="Rhea" id="RHEA:15991"/>
    </physiologicalReaction>
</comment>
<dbReference type="GO" id="GO:0005789">
    <property type="term" value="C:endoplasmic reticulum membrane"/>
    <property type="evidence" value="ECO:0007669"/>
    <property type="project" value="UniProtKB-SubCell"/>
</dbReference>
<dbReference type="PROSITE" id="PS50065">
    <property type="entry name" value="HMG_COA_REDUCTASE_4"/>
    <property type="match status" value="1"/>
</dbReference>
<dbReference type="PROSITE" id="PS00066">
    <property type="entry name" value="HMG_COA_REDUCTASE_1"/>
    <property type="match status" value="1"/>
</dbReference>
<feature type="compositionally biased region" description="Polar residues" evidence="12">
    <location>
        <begin position="408"/>
        <end position="432"/>
    </location>
</feature>
<dbReference type="PROSITE" id="PS50156">
    <property type="entry name" value="SSD"/>
    <property type="match status" value="1"/>
</dbReference>
<dbReference type="CDD" id="cd00643">
    <property type="entry name" value="HMG-CoA_reductase_classI"/>
    <property type="match status" value="1"/>
</dbReference>
<keyword evidence="9 11" id="KW-0472">Membrane</keyword>
<gene>
    <name evidence="14" type="ORF">TCAL_07834</name>
</gene>
<evidence type="ECO:0000256" key="7">
    <source>
        <dbReference type="ARBA" id="ARBA00022989"/>
    </source>
</evidence>
<dbReference type="InterPro" id="IPR053958">
    <property type="entry name" value="HMGCR/SNAP/NPC1-like_SSD"/>
</dbReference>
<dbReference type="UniPathway" id="UPA00058">
    <property type="reaction ID" value="UER00103"/>
</dbReference>
<dbReference type="InterPro" id="IPR023074">
    <property type="entry name" value="HMG_CoA_Rdtase_cat_sf"/>
</dbReference>
<feature type="domain" description="SSD" evidence="13">
    <location>
        <begin position="115"/>
        <end position="272"/>
    </location>
</feature>
<dbReference type="InterPro" id="IPR023076">
    <property type="entry name" value="HMG_CoA_Rdtase_CS"/>
</dbReference>
<evidence type="ECO:0000256" key="11">
    <source>
        <dbReference type="RuleBase" id="RU361219"/>
    </source>
</evidence>
<dbReference type="InterPro" id="IPR009029">
    <property type="entry name" value="HMG_CoA_Rdtase_sub-bd_dom_sf"/>
</dbReference>
<feature type="transmembrane region" description="Helical" evidence="11">
    <location>
        <begin position="144"/>
        <end position="168"/>
    </location>
</feature>
<evidence type="ECO:0000256" key="6">
    <source>
        <dbReference type="ARBA" id="ARBA00022857"/>
    </source>
</evidence>